<evidence type="ECO:0000256" key="1">
    <source>
        <dbReference type="SAM" id="MobiDB-lite"/>
    </source>
</evidence>
<feature type="non-terminal residue" evidence="2">
    <location>
        <position position="1"/>
    </location>
</feature>
<accession>A0A392R799</accession>
<sequence>VHPPPPGPPTDRLPTSRTPRSTVHLLGPSPLLPTTDLEVLLTTIIDGPANRRSHSTPL</sequence>
<evidence type="ECO:0000313" key="2">
    <source>
        <dbReference type="EMBL" id="MCI31962.1"/>
    </source>
</evidence>
<proteinExistence type="predicted"/>
<reference evidence="2 3" key="1">
    <citation type="journal article" date="2018" name="Front. Plant Sci.">
        <title>Red Clover (Trifolium pratense) and Zigzag Clover (T. medium) - A Picture of Genomic Similarities and Differences.</title>
        <authorList>
            <person name="Dluhosova J."/>
            <person name="Istvanek J."/>
            <person name="Nedelnik J."/>
            <person name="Repkova J."/>
        </authorList>
    </citation>
    <scope>NUCLEOTIDE SEQUENCE [LARGE SCALE GENOMIC DNA]</scope>
    <source>
        <strain evidence="3">cv. 10/8</strain>
        <tissue evidence="2">Leaf</tissue>
    </source>
</reference>
<evidence type="ECO:0000313" key="3">
    <source>
        <dbReference type="Proteomes" id="UP000265520"/>
    </source>
</evidence>
<feature type="region of interest" description="Disordered" evidence="1">
    <location>
        <begin position="1"/>
        <end position="33"/>
    </location>
</feature>
<feature type="compositionally biased region" description="Pro residues" evidence="1">
    <location>
        <begin position="1"/>
        <end position="11"/>
    </location>
</feature>
<dbReference type="EMBL" id="LXQA010191502">
    <property type="protein sequence ID" value="MCI31962.1"/>
    <property type="molecule type" value="Genomic_DNA"/>
</dbReference>
<protein>
    <submittedName>
        <fullName evidence="2">Uncharacterized protein</fullName>
    </submittedName>
</protein>
<name>A0A392R799_9FABA</name>
<organism evidence="2 3">
    <name type="scientific">Trifolium medium</name>
    <dbReference type="NCBI Taxonomy" id="97028"/>
    <lineage>
        <taxon>Eukaryota</taxon>
        <taxon>Viridiplantae</taxon>
        <taxon>Streptophyta</taxon>
        <taxon>Embryophyta</taxon>
        <taxon>Tracheophyta</taxon>
        <taxon>Spermatophyta</taxon>
        <taxon>Magnoliopsida</taxon>
        <taxon>eudicotyledons</taxon>
        <taxon>Gunneridae</taxon>
        <taxon>Pentapetalae</taxon>
        <taxon>rosids</taxon>
        <taxon>fabids</taxon>
        <taxon>Fabales</taxon>
        <taxon>Fabaceae</taxon>
        <taxon>Papilionoideae</taxon>
        <taxon>50 kb inversion clade</taxon>
        <taxon>NPAAA clade</taxon>
        <taxon>Hologalegina</taxon>
        <taxon>IRL clade</taxon>
        <taxon>Trifolieae</taxon>
        <taxon>Trifolium</taxon>
    </lineage>
</organism>
<dbReference type="AlphaFoldDB" id="A0A392R799"/>
<comment type="caution">
    <text evidence="2">The sequence shown here is derived from an EMBL/GenBank/DDBJ whole genome shotgun (WGS) entry which is preliminary data.</text>
</comment>
<dbReference type="Proteomes" id="UP000265520">
    <property type="component" value="Unassembled WGS sequence"/>
</dbReference>
<keyword evidence="3" id="KW-1185">Reference proteome</keyword>